<dbReference type="EMBL" id="AP014685">
    <property type="protein sequence ID" value="BAR61885.1"/>
    <property type="molecule type" value="Genomic_DNA"/>
</dbReference>
<reference evidence="1 2" key="1">
    <citation type="submission" date="2014-11" db="EMBL/GenBank/DDBJ databases">
        <title>Symbiosis island explosion on the genome of extra-slow-growing strains of soybean bradyrhizobia with massive insertion sequences.</title>
        <authorList>
            <person name="Iida T."/>
            <person name="Minamisawa K."/>
        </authorList>
    </citation>
    <scope>NUCLEOTIDE SEQUENCE [LARGE SCALE GENOMIC DNA]</scope>
    <source>
        <strain evidence="1 2">NK6</strain>
    </source>
</reference>
<proteinExistence type="predicted"/>
<dbReference type="Proteomes" id="UP000063308">
    <property type="component" value="Chromosome"/>
</dbReference>
<evidence type="ECO:0000313" key="1">
    <source>
        <dbReference type="EMBL" id="BAR61885.1"/>
    </source>
</evidence>
<evidence type="ECO:0000313" key="2">
    <source>
        <dbReference type="Proteomes" id="UP000063308"/>
    </source>
</evidence>
<accession>A0A0E3VX18</accession>
<name>A0A0E3VX18_9BRAD</name>
<organism evidence="1 2">
    <name type="scientific">Bradyrhizobium diazoefficiens</name>
    <dbReference type="NCBI Taxonomy" id="1355477"/>
    <lineage>
        <taxon>Bacteria</taxon>
        <taxon>Pseudomonadati</taxon>
        <taxon>Pseudomonadota</taxon>
        <taxon>Alphaproteobacteria</taxon>
        <taxon>Hyphomicrobiales</taxon>
        <taxon>Nitrobacteraceae</taxon>
        <taxon>Bradyrhizobium</taxon>
    </lineage>
</organism>
<protein>
    <submittedName>
        <fullName evidence="1">Uncharacterized protein</fullName>
    </submittedName>
</protein>
<dbReference type="AlphaFoldDB" id="A0A0E3VX18"/>
<gene>
    <name evidence="1" type="ORF">NK6_8738</name>
</gene>
<sequence length="119" mass="13728">MKLHYPFGPAPEGKDVLWRCEAKRYSVIIDPDADRYGVTPPRLEMTWWLVDHRTPKGAWVCGKFVLLTATKKWACETEEQALESFKARKRKQIGILTAQLAYAQRQLALTEPNHVELFA</sequence>